<keyword evidence="3" id="KW-1003">Cell membrane</keyword>
<proteinExistence type="predicted"/>
<reference evidence="9" key="1">
    <citation type="submission" date="2020-07" db="EMBL/GenBank/DDBJ databases">
        <title>Huge and variable diversity of episymbiotic CPR bacteria and DPANN archaea in groundwater ecosystems.</title>
        <authorList>
            <person name="He C.Y."/>
            <person name="Keren R."/>
            <person name="Whittaker M."/>
            <person name="Farag I.F."/>
            <person name="Doudna J."/>
            <person name="Cate J.H.D."/>
            <person name="Banfield J.F."/>
        </authorList>
    </citation>
    <scope>NUCLEOTIDE SEQUENCE</scope>
    <source>
        <strain evidence="9">NC_groundwater_1586_Pr3_B-0.1um_66_15</strain>
    </source>
</reference>
<evidence type="ECO:0000256" key="1">
    <source>
        <dbReference type="ARBA" id="ARBA00004651"/>
    </source>
</evidence>
<dbReference type="PANTHER" id="PTHR42718">
    <property type="entry name" value="MAJOR FACILITATOR SUPERFAMILY MULTIDRUG TRANSPORTER MFSC"/>
    <property type="match status" value="1"/>
</dbReference>
<dbReference type="PANTHER" id="PTHR42718:SF39">
    <property type="entry name" value="ACTINORHODIN TRANSPORTER-RELATED"/>
    <property type="match status" value="1"/>
</dbReference>
<dbReference type="InterPro" id="IPR004638">
    <property type="entry name" value="EmrB-like"/>
</dbReference>
<evidence type="ECO:0000256" key="3">
    <source>
        <dbReference type="ARBA" id="ARBA00022475"/>
    </source>
</evidence>
<organism evidence="9 10">
    <name type="scientific">Devosia nanyangense</name>
    <dbReference type="NCBI Taxonomy" id="1228055"/>
    <lineage>
        <taxon>Bacteria</taxon>
        <taxon>Pseudomonadati</taxon>
        <taxon>Pseudomonadota</taxon>
        <taxon>Alphaproteobacteria</taxon>
        <taxon>Hyphomicrobiales</taxon>
        <taxon>Devosiaceae</taxon>
        <taxon>Devosia</taxon>
    </lineage>
</organism>
<dbReference type="AlphaFoldDB" id="A0A933L2M8"/>
<feature type="domain" description="Major facilitator superfamily (MFS) profile" evidence="8">
    <location>
        <begin position="21"/>
        <end position="484"/>
    </location>
</feature>
<feature type="transmembrane region" description="Helical" evidence="7">
    <location>
        <begin position="55"/>
        <end position="75"/>
    </location>
</feature>
<feature type="transmembrane region" description="Helical" evidence="7">
    <location>
        <begin position="347"/>
        <end position="365"/>
    </location>
</feature>
<gene>
    <name evidence="9" type="ORF">HY834_15450</name>
</gene>
<feature type="transmembrane region" description="Helical" evidence="7">
    <location>
        <begin position="180"/>
        <end position="199"/>
    </location>
</feature>
<comment type="subcellular location">
    <subcellularLocation>
        <location evidence="1">Cell membrane</location>
        <topology evidence="1">Multi-pass membrane protein</topology>
    </subcellularLocation>
</comment>
<protein>
    <submittedName>
        <fullName evidence="9">DHA2 family efflux MFS transporter permease subunit</fullName>
    </submittedName>
</protein>
<feature type="transmembrane region" description="Helical" evidence="7">
    <location>
        <begin position="455"/>
        <end position="478"/>
    </location>
</feature>
<comment type="caution">
    <text evidence="9">The sequence shown here is derived from an EMBL/GenBank/DDBJ whole genome shotgun (WGS) entry which is preliminary data.</text>
</comment>
<evidence type="ECO:0000256" key="4">
    <source>
        <dbReference type="ARBA" id="ARBA00022692"/>
    </source>
</evidence>
<dbReference type="InterPro" id="IPR011701">
    <property type="entry name" value="MFS"/>
</dbReference>
<evidence type="ECO:0000313" key="10">
    <source>
        <dbReference type="Proteomes" id="UP000782610"/>
    </source>
</evidence>
<feature type="transmembrane region" description="Helical" evidence="7">
    <location>
        <begin position="20"/>
        <end position="43"/>
    </location>
</feature>
<dbReference type="Gene3D" id="1.20.1250.20">
    <property type="entry name" value="MFS general substrate transporter like domains"/>
    <property type="match status" value="1"/>
</dbReference>
<evidence type="ECO:0000313" key="9">
    <source>
        <dbReference type="EMBL" id="MBI4923139.1"/>
    </source>
</evidence>
<dbReference type="GO" id="GO:0022857">
    <property type="term" value="F:transmembrane transporter activity"/>
    <property type="evidence" value="ECO:0007669"/>
    <property type="project" value="InterPro"/>
</dbReference>
<dbReference type="InterPro" id="IPR020846">
    <property type="entry name" value="MFS_dom"/>
</dbReference>
<evidence type="ECO:0000256" key="2">
    <source>
        <dbReference type="ARBA" id="ARBA00022448"/>
    </source>
</evidence>
<dbReference type="InterPro" id="IPR036259">
    <property type="entry name" value="MFS_trans_sf"/>
</dbReference>
<dbReference type="PRINTS" id="PR01036">
    <property type="entry name" value="TCRTETB"/>
</dbReference>
<sequence length="503" mass="52551">MVSQFHPPQNKAEADPRRWVALIVLLIASFMNLIDVTIVNVALPSLQESLGADPSQIQWVIAAYVLAFALGLLPFGRLGDIVGRTKMFLIGVSLFTVASAACGLAPSIEWLIAARVLQGLAGAVMTPQVLAIATVTFPPEERGQSFSLFGLSAGLAAVAGPIIGGLLIGANLGGLDWRPIFLVNVPVGILAVVLGWFIIPRPPGHPDLKNDFVGIGLFAASMVALVYPLIEGRSYGWPAWSWGLMALSAVGLALFVLWERRMAALDQPQLLNFSLIGNGNFLLGAFVATIFSSGIPGFFMVISILLQGGFGFTPLESGLTNTPFSVGVLVISLISGRFGSNYLRLRLAISAVLLTGGMIWLEFVIRGIGDSIDHWTFLPPLFIAGLGLGLGFSALFQSVLSGVPPRDAGAGAGALQAFQQVGGAIGVALIGQLFFTSLEHARDWGATSMHMAFTGSAALAVFYQIAAFGLVLLLAGFLKARGPAQGQGSAPAPAGPPPVAVEA</sequence>
<evidence type="ECO:0000256" key="5">
    <source>
        <dbReference type="ARBA" id="ARBA00022989"/>
    </source>
</evidence>
<feature type="transmembrane region" description="Helical" evidence="7">
    <location>
        <begin position="87"/>
        <end position="106"/>
    </location>
</feature>
<feature type="transmembrane region" description="Helical" evidence="7">
    <location>
        <begin position="377"/>
        <end position="396"/>
    </location>
</feature>
<dbReference type="NCBIfam" id="TIGR00711">
    <property type="entry name" value="efflux_EmrB"/>
    <property type="match status" value="1"/>
</dbReference>
<dbReference type="Proteomes" id="UP000782610">
    <property type="component" value="Unassembled WGS sequence"/>
</dbReference>
<evidence type="ECO:0000259" key="8">
    <source>
        <dbReference type="PROSITE" id="PS50850"/>
    </source>
</evidence>
<evidence type="ECO:0000256" key="7">
    <source>
        <dbReference type="SAM" id="Phobius"/>
    </source>
</evidence>
<dbReference type="Gene3D" id="1.20.1720.10">
    <property type="entry name" value="Multidrug resistance protein D"/>
    <property type="match status" value="1"/>
</dbReference>
<dbReference type="Pfam" id="PF07690">
    <property type="entry name" value="MFS_1"/>
    <property type="match status" value="1"/>
</dbReference>
<feature type="transmembrane region" description="Helical" evidence="7">
    <location>
        <begin position="236"/>
        <end position="258"/>
    </location>
</feature>
<dbReference type="CDD" id="cd17321">
    <property type="entry name" value="MFS_MMR_MDR_like"/>
    <property type="match status" value="1"/>
</dbReference>
<dbReference type="PROSITE" id="PS50850">
    <property type="entry name" value="MFS"/>
    <property type="match status" value="1"/>
</dbReference>
<dbReference type="EMBL" id="JACRAF010000045">
    <property type="protein sequence ID" value="MBI4923139.1"/>
    <property type="molecule type" value="Genomic_DNA"/>
</dbReference>
<name>A0A933L2M8_9HYPH</name>
<keyword evidence="2" id="KW-0813">Transport</keyword>
<evidence type="ECO:0000256" key="6">
    <source>
        <dbReference type="ARBA" id="ARBA00023136"/>
    </source>
</evidence>
<feature type="transmembrane region" description="Helical" evidence="7">
    <location>
        <begin position="148"/>
        <end position="168"/>
    </location>
</feature>
<accession>A0A933L2M8</accession>
<feature type="transmembrane region" description="Helical" evidence="7">
    <location>
        <begin position="417"/>
        <end position="435"/>
    </location>
</feature>
<feature type="transmembrane region" description="Helical" evidence="7">
    <location>
        <begin position="112"/>
        <end position="136"/>
    </location>
</feature>
<keyword evidence="5 7" id="KW-1133">Transmembrane helix</keyword>
<dbReference type="SUPFAM" id="SSF103473">
    <property type="entry name" value="MFS general substrate transporter"/>
    <property type="match status" value="2"/>
</dbReference>
<keyword evidence="4 7" id="KW-0812">Transmembrane</keyword>
<feature type="transmembrane region" description="Helical" evidence="7">
    <location>
        <begin position="279"/>
        <end position="306"/>
    </location>
</feature>
<feature type="transmembrane region" description="Helical" evidence="7">
    <location>
        <begin position="318"/>
        <end position="335"/>
    </location>
</feature>
<keyword evidence="6 7" id="KW-0472">Membrane</keyword>
<dbReference type="GO" id="GO:0005886">
    <property type="term" value="C:plasma membrane"/>
    <property type="evidence" value="ECO:0007669"/>
    <property type="project" value="UniProtKB-SubCell"/>
</dbReference>
<feature type="transmembrane region" description="Helical" evidence="7">
    <location>
        <begin position="211"/>
        <end position="230"/>
    </location>
</feature>